<evidence type="ECO:0000313" key="2">
    <source>
        <dbReference type="Proteomes" id="UP001331761"/>
    </source>
</evidence>
<gene>
    <name evidence="1" type="ORF">GCK32_022004</name>
</gene>
<name>A0AAN8FHJ1_TRICO</name>
<keyword evidence="2" id="KW-1185">Reference proteome</keyword>
<dbReference type="EMBL" id="WIXE01008769">
    <property type="protein sequence ID" value="KAK5979005.1"/>
    <property type="molecule type" value="Genomic_DNA"/>
</dbReference>
<dbReference type="AlphaFoldDB" id="A0AAN8FHJ1"/>
<evidence type="ECO:0000313" key="1">
    <source>
        <dbReference type="EMBL" id="KAK5979005.1"/>
    </source>
</evidence>
<reference evidence="1 2" key="1">
    <citation type="submission" date="2019-10" db="EMBL/GenBank/DDBJ databases">
        <title>Assembly and Annotation for the nematode Trichostrongylus colubriformis.</title>
        <authorList>
            <person name="Martin J."/>
        </authorList>
    </citation>
    <scope>NUCLEOTIDE SEQUENCE [LARGE SCALE GENOMIC DNA]</scope>
    <source>
        <strain evidence="1">G859</strain>
        <tissue evidence="1">Whole worm</tissue>
    </source>
</reference>
<accession>A0AAN8FHJ1</accession>
<organism evidence="1 2">
    <name type="scientific">Trichostrongylus colubriformis</name>
    <name type="common">Black scour worm</name>
    <dbReference type="NCBI Taxonomy" id="6319"/>
    <lineage>
        <taxon>Eukaryota</taxon>
        <taxon>Metazoa</taxon>
        <taxon>Ecdysozoa</taxon>
        <taxon>Nematoda</taxon>
        <taxon>Chromadorea</taxon>
        <taxon>Rhabditida</taxon>
        <taxon>Rhabditina</taxon>
        <taxon>Rhabditomorpha</taxon>
        <taxon>Strongyloidea</taxon>
        <taxon>Trichostrongylidae</taxon>
        <taxon>Trichostrongylus</taxon>
    </lineage>
</organism>
<protein>
    <submittedName>
        <fullName evidence="1">Uncharacterized protein</fullName>
    </submittedName>
</protein>
<dbReference type="Proteomes" id="UP001331761">
    <property type="component" value="Unassembled WGS sequence"/>
</dbReference>
<comment type="caution">
    <text evidence="1">The sequence shown here is derived from an EMBL/GenBank/DDBJ whole genome shotgun (WGS) entry which is preliminary data.</text>
</comment>
<sequence>MDIQSTPLAGRPLQERPAKRFCYGSPALINGSLTEAVDRLLNDNQIPEHLKTVLGHLLAQSNLINDLMERNPYSEQNVPPRDSFPVMSGSLWFYEQDIYKDIYMIGTGYLQGVGEMEI</sequence>
<proteinExistence type="predicted"/>